<dbReference type="Pfam" id="PF22458">
    <property type="entry name" value="RsmF-B_ferredox"/>
    <property type="match status" value="1"/>
</dbReference>
<evidence type="ECO:0000256" key="1">
    <source>
        <dbReference type="ARBA" id="ARBA00002724"/>
    </source>
</evidence>
<dbReference type="Gene3D" id="3.30.70.1170">
    <property type="entry name" value="Sun protein, domain 3"/>
    <property type="match status" value="1"/>
</dbReference>
<evidence type="ECO:0000259" key="16">
    <source>
        <dbReference type="PROSITE" id="PS51686"/>
    </source>
</evidence>
<feature type="binding site" evidence="14">
    <location>
        <position position="332"/>
    </location>
    <ligand>
        <name>S-adenosyl-L-methionine</name>
        <dbReference type="ChEBI" id="CHEBI:59789"/>
    </ligand>
</feature>
<feature type="binding site" evidence="14">
    <location>
        <position position="305"/>
    </location>
    <ligand>
        <name>S-adenosyl-L-methionine</name>
        <dbReference type="ChEBI" id="CHEBI:59789"/>
    </ligand>
</feature>
<evidence type="ECO:0000256" key="11">
    <source>
        <dbReference type="ARBA" id="ARBA00030399"/>
    </source>
</evidence>
<protein>
    <recommendedName>
        <fullName evidence="4">16S rRNA (cytosine(967)-C(5))-methyltransferase</fullName>
        <ecNumber evidence="4">2.1.1.176</ecNumber>
    </recommendedName>
    <alternativeName>
        <fullName evidence="11">16S rRNA m5C967 methyltransferase</fullName>
    </alternativeName>
    <alternativeName>
        <fullName evidence="12">rRNA (cytosine-C(5)-)-methyltransferase RsmB</fullName>
    </alternativeName>
</protein>
<dbReference type="Proteomes" id="UP000267019">
    <property type="component" value="Unassembled WGS sequence"/>
</dbReference>
<dbReference type="InterPro" id="IPR035926">
    <property type="entry name" value="NusB-like_sf"/>
</dbReference>
<comment type="catalytic activity">
    <reaction evidence="13">
        <text>cytidine(967) in 16S rRNA + S-adenosyl-L-methionine = 5-methylcytidine(967) in 16S rRNA + S-adenosyl-L-homocysteine + H(+)</text>
        <dbReference type="Rhea" id="RHEA:42748"/>
        <dbReference type="Rhea" id="RHEA-COMP:10219"/>
        <dbReference type="Rhea" id="RHEA-COMP:10220"/>
        <dbReference type="ChEBI" id="CHEBI:15378"/>
        <dbReference type="ChEBI" id="CHEBI:57856"/>
        <dbReference type="ChEBI" id="CHEBI:59789"/>
        <dbReference type="ChEBI" id="CHEBI:74483"/>
        <dbReference type="ChEBI" id="CHEBI:82748"/>
        <dbReference type="EC" id="2.1.1.176"/>
    </reaction>
</comment>
<keyword evidence="6" id="KW-0698">rRNA processing</keyword>
<evidence type="ECO:0000256" key="5">
    <source>
        <dbReference type="ARBA" id="ARBA00022490"/>
    </source>
</evidence>
<evidence type="ECO:0000256" key="10">
    <source>
        <dbReference type="ARBA" id="ARBA00022884"/>
    </source>
</evidence>
<comment type="similarity">
    <text evidence="3 14">Belongs to the class I-like SAM-binding methyltransferase superfamily. RsmB/NOP family.</text>
</comment>
<name>A0A660L4C3_9BACL</name>
<dbReference type="InterPro" id="IPR054728">
    <property type="entry name" value="RsmB-like_ferredoxin"/>
</dbReference>
<dbReference type="InterPro" id="IPR004573">
    <property type="entry name" value="rRNA_ssu_MeTfrase_B"/>
</dbReference>
<comment type="function">
    <text evidence="1">Specifically methylates the cytosine at position 967 (m5C967) of 16S rRNA.</text>
</comment>
<organism evidence="17 18">
    <name type="scientific">Brockia lithotrophica</name>
    <dbReference type="NCBI Taxonomy" id="933949"/>
    <lineage>
        <taxon>Bacteria</taxon>
        <taxon>Bacillati</taxon>
        <taxon>Bacillota</taxon>
        <taxon>Bacilli</taxon>
        <taxon>Bacillales</taxon>
        <taxon>Bacillales Family X. Incertae Sedis</taxon>
        <taxon>Brockia</taxon>
    </lineage>
</organism>
<gene>
    <name evidence="17" type="ORF">C7438_0439</name>
</gene>
<dbReference type="EMBL" id="RBIJ01000001">
    <property type="protein sequence ID" value="RKQ88797.1"/>
    <property type="molecule type" value="Genomic_DNA"/>
</dbReference>
<comment type="caution">
    <text evidence="17">The sequence shown here is derived from an EMBL/GenBank/DDBJ whole genome shotgun (WGS) entry which is preliminary data.</text>
</comment>
<feature type="active site" description="Nucleophile" evidence="14">
    <location>
        <position position="403"/>
    </location>
</feature>
<accession>A0A660L4C3</accession>
<dbReference type="Pfam" id="PF01189">
    <property type="entry name" value="Methyltr_RsmB-F"/>
    <property type="match status" value="1"/>
</dbReference>
<comment type="subcellular location">
    <subcellularLocation>
        <location evidence="2">Cytoplasm</location>
    </subcellularLocation>
</comment>
<dbReference type="Gene3D" id="3.40.50.150">
    <property type="entry name" value="Vaccinia Virus protein VP39"/>
    <property type="match status" value="1"/>
</dbReference>
<evidence type="ECO:0000256" key="2">
    <source>
        <dbReference type="ARBA" id="ARBA00004496"/>
    </source>
</evidence>
<feature type="domain" description="SAM-dependent MTase RsmB/NOP-type" evidence="16">
    <location>
        <begin position="192"/>
        <end position="469"/>
    </location>
</feature>
<evidence type="ECO:0000256" key="15">
    <source>
        <dbReference type="SAM" id="MobiDB-lite"/>
    </source>
</evidence>
<dbReference type="GO" id="GO:0005737">
    <property type="term" value="C:cytoplasm"/>
    <property type="evidence" value="ECO:0007669"/>
    <property type="project" value="UniProtKB-SubCell"/>
</dbReference>
<feature type="binding site" evidence="14">
    <location>
        <position position="350"/>
    </location>
    <ligand>
        <name>S-adenosyl-L-methionine</name>
        <dbReference type="ChEBI" id="CHEBI:59789"/>
    </ligand>
</feature>
<evidence type="ECO:0000256" key="6">
    <source>
        <dbReference type="ARBA" id="ARBA00022552"/>
    </source>
</evidence>
<dbReference type="PRINTS" id="PR02008">
    <property type="entry name" value="RCMTFAMILY"/>
</dbReference>
<evidence type="ECO:0000256" key="7">
    <source>
        <dbReference type="ARBA" id="ARBA00022603"/>
    </source>
</evidence>
<dbReference type="PANTHER" id="PTHR22807:SF53">
    <property type="entry name" value="RIBOSOMAL RNA SMALL SUBUNIT METHYLTRANSFERASE B-RELATED"/>
    <property type="match status" value="1"/>
</dbReference>
<dbReference type="CDD" id="cd02440">
    <property type="entry name" value="AdoMet_MTases"/>
    <property type="match status" value="1"/>
</dbReference>
<evidence type="ECO:0000256" key="12">
    <source>
        <dbReference type="ARBA" id="ARBA00031088"/>
    </source>
</evidence>
<dbReference type="Pfam" id="PF01029">
    <property type="entry name" value="NusB"/>
    <property type="match status" value="1"/>
</dbReference>
<evidence type="ECO:0000256" key="9">
    <source>
        <dbReference type="ARBA" id="ARBA00022691"/>
    </source>
</evidence>
<keyword evidence="8 14" id="KW-0808">Transferase</keyword>
<dbReference type="InterPro" id="IPR018314">
    <property type="entry name" value="RsmB/NOL1/NOP2-like_CS"/>
</dbReference>
<feature type="region of interest" description="Disordered" evidence="15">
    <location>
        <begin position="1"/>
        <end position="27"/>
    </location>
</feature>
<keyword evidence="5" id="KW-0963">Cytoplasm</keyword>
<dbReference type="GO" id="GO:0006355">
    <property type="term" value="P:regulation of DNA-templated transcription"/>
    <property type="evidence" value="ECO:0007669"/>
    <property type="project" value="InterPro"/>
</dbReference>
<keyword evidence="9 14" id="KW-0949">S-adenosyl-L-methionine</keyword>
<dbReference type="GO" id="GO:0003723">
    <property type="term" value="F:RNA binding"/>
    <property type="evidence" value="ECO:0007669"/>
    <property type="project" value="UniProtKB-UniRule"/>
</dbReference>
<evidence type="ECO:0000256" key="14">
    <source>
        <dbReference type="PROSITE-ProRule" id="PRU01023"/>
    </source>
</evidence>
<dbReference type="PROSITE" id="PS51686">
    <property type="entry name" value="SAM_MT_RSMB_NOP"/>
    <property type="match status" value="1"/>
</dbReference>
<dbReference type="SUPFAM" id="SSF48013">
    <property type="entry name" value="NusB-like"/>
    <property type="match status" value="1"/>
</dbReference>
<dbReference type="InterPro" id="IPR023267">
    <property type="entry name" value="RCMT"/>
</dbReference>
<sequence>MTHQPPGKPSGANRQSGTIPGKKGPSPARRLALEILKRVEEKGAYSNYLLRAVLDERPVSDADRRLITELVYGVLAHRPYLAYAVSQYAKHAERLPADVRRILYLAFYQLLFLTRIPPYAVLSETLALVDTAGFTPLKKVVNGILRTYLREPERVRLPEGDDPEALSLRYGVPQWLLEVWRERYGDEELLRLLATLDVPPPLNFRVNLLRVDREFVRQSLLDRGYTVEHGRLVPEALRLKGRGFPPREFLDRGWITIQDEAAMFVVHVLDPRPGERILDCCSAPGGKATFAAERMRDTGEVVAVDVHESRVRRIREEVERLGLSIVVPTVRDGRDLPRAYGREFDRVLVDAPCSGLGTIRRRPELRYRHTPESVRELAALQRELLDAAAQIVRPGGVLVYSTCTLTPDENEGVVREVLARNPALKLDEEGMASFVPAVLRKRIRMPGTLEILPQDLDVDGFFIARFRVW</sequence>
<evidence type="ECO:0000256" key="13">
    <source>
        <dbReference type="ARBA" id="ARBA00047283"/>
    </source>
</evidence>
<keyword evidence="10 14" id="KW-0694">RNA-binding</keyword>
<dbReference type="PANTHER" id="PTHR22807">
    <property type="entry name" value="NOP2 YEAST -RELATED NOL1/NOP2/FMU SUN DOMAIN-CONTAINING"/>
    <property type="match status" value="1"/>
</dbReference>
<dbReference type="InterPro" id="IPR049560">
    <property type="entry name" value="MeTrfase_RsmB-F_NOP2_cat"/>
</dbReference>
<dbReference type="InterPro" id="IPR029063">
    <property type="entry name" value="SAM-dependent_MTases_sf"/>
</dbReference>
<feature type="binding site" evidence="14">
    <location>
        <begin position="281"/>
        <end position="287"/>
    </location>
    <ligand>
        <name>S-adenosyl-L-methionine</name>
        <dbReference type="ChEBI" id="CHEBI:59789"/>
    </ligand>
</feature>
<dbReference type="InterPro" id="IPR006027">
    <property type="entry name" value="NusB_RsmB_TIM44"/>
</dbReference>
<dbReference type="AlphaFoldDB" id="A0A660L4C3"/>
<dbReference type="Gene3D" id="1.10.940.10">
    <property type="entry name" value="NusB-like"/>
    <property type="match status" value="1"/>
</dbReference>
<proteinExistence type="inferred from homology"/>
<dbReference type="NCBIfam" id="NF011494">
    <property type="entry name" value="PRK14902.1"/>
    <property type="match status" value="1"/>
</dbReference>
<dbReference type="InterPro" id="IPR001678">
    <property type="entry name" value="MeTrfase_RsmB-F_NOP2_dom"/>
</dbReference>
<evidence type="ECO:0000256" key="3">
    <source>
        <dbReference type="ARBA" id="ARBA00007494"/>
    </source>
</evidence>
<dbReference type="SUPFAM" id="SSF53335">
    <property type="entry name" value="S-adenosyl-L-methionine-dependent methyltransferases"/>
    <property type="match status" value="1"/>
</dbReference>
<dbReference type="EC" id="2.1.1.176" evidence="4"/>
<dbReference type="FunFam" id="3.40.50.150:FF:000022">
    <property type="entry name" value="Ribosomal RNA small subunit methyltransferase B"/>
    <property type="match status" value="1"/>
</dbReference>
<keyword evidence="7 14" id="KW-0489">Methyltransferase</keyword>
<evidence type="ECO:0000256" key="4">
    <source>
        <dbReference type="ARBA" id="ARBA00012140"/>
    </source>
</evidence>
<dbReference type="PROSITE" id="PS01153">
    <property type="entry name" value="NOL1_NOP2_SUN"/>
    <property type="match status" value="1"/>
</dbReference>
<evidence type="ECO:0000256" key="8">
    <source>
        <dbReference type="ARBA" id="ARBA00022679"/>
    </source>
</evidence>
<dbReference type="GO" id="GO:0008649">
    <property type="term" value="F:rRNA methyltransferase activity"/>
    <property type="evidence" value="ECO:0007669"/>
    <property type="project" value="InterPro"/>
</dbReference>
<evidence type="ECO:0000313" key="18">
    <source>
        <dbReference type="Proteomes" id="UP000267019"/>
    </source>
</evidence>
<dbReference type="NCBIfam" id="TIGR00563">
    <property type="entry name" value="rsmB"/>
    <property type="match status" value="1"/>
</dbReference>
<keyword evidence="18" id="KW-1185">Reference proteome</keyword>
<evidence type="ECO:0000313" key="17">
    <source>
        <dbReference type="EMBL" id="RKQ88797.1"/>
    </source>
</evidence>
<reference evidence="17 18" key="1">
    <citation type="submission" date="2018-10" db="EMBL/GenBank/DDBJ databases">
        <title>Genomic Encyclopedia of Type Strains, Phase IV (KMG-IV): sequencing the most valuable type-strain genomes for metagenomic binning, comparative biology and taxonomic classification.</title>
        <authorList>
            <person name="Goeker M."/>
        </authorList>
    </citation>
    <scope>NUCLEOTIDE SEQUENCE [LARGE SCALE GENOMIC DNA]</scope>
    <source>
        <strain evidence="17 18">DSM 22653</strain>
    </source>
</reference>